<keyword evidence="7 12" id="KW-0106">Calcium</keyword>
<evidence type="ECO:0000256" key="13">
    <source>
        <dbReference type="PIRSR" id="PIRSR601211-3"/>
    </source>
</evidence>
<dbReference type="PRINTS" id="PR00389">
    <property type="entry name" value="PHPHLIPASEA2"/>
</dbReference>
<dbReference type="PANTHER" id="PTHR11716">
    <property type="entry name" value="PHOSPHOLIPASE A2 FAMILY MEMBER"/>
    <property type="match status" value="1"/>
</dbReference>
<feature type="disulfide bond" evidence="13">
    <location>
        <begin position="78"/>
        <end position="120"/>
    </location>
</feature>
<feature type="domain" description="Phospholipase A2-like central" evidence="15">
    <location>
        <begin position="28"/>
        <end position="147"/>
    </location>
</feature>
<evidence type="ECO:0000256" key="10">
    <source>
        <dbReference type="ARBA" id="ARBA00023157"/>
    </source>
</evidence>
<feature type="disulfide bond" evidence="13">
    <location>
        <begin position="71"/>
        <end position="127"/>
    </location>
</feature>
<dbReference type="GO" id="GO:0005102">
    <property type="term" value="F:signaling receptor binding"/>
    <property type="evidence" value="ECO:0007669"/>
    <property type="project" value="TreeGrafter"/>
</dbReference>
<comment type="subcellular location">
    <subcellularLocation>
        <location evidence="1 14">Secreted</location>
    </subcellularLocation>
</comment>
<dbReference type="PANTHER" id="PTHR11716:SF94">
    <property type="entry name" value="PHOSPHOLIPASE A2"/>
    <property type="match status" value="1"/>
</dbReference>
<evidence type="ECO:0000256" key="14">
    <source>
        <dbReference type="RuleBase" id="RU361236"/>
    </source>
</evidence>
<dbReference type="InterPro" id="IPR033112">
    <property type="entry name" value="PLA2_Asp_AS"/>
</dbReference>
<evidence type="ECO:0000259" key="15">
    <source>
        <dbReference type="SMART" id="SM00085"/>
    </source>
</evidence>
<dbReference type="GO" id="GO:0016042">
    <property type="term" value="P:lipid catabolic process"/>
    <property type="evidence" value="ECO:0007669"/>
    <property type="project" value="UniProtKB-KW"/>
</dbReference>
<dbReference type="GO" id="GO:0090729">
    <property type="term" value="F:toxin activity"/>
    <property type="evidence" value="ECO:0007669"/>
    <property type="project" value="UniProtKB-KW"/>
</dbReference>
<dbReference type="AlphaFoldDB" id="A6MFM3"/>
<proteinExistence type="evidence at transcript level"/>
<evidence type="ECO:0000256" key="6">
    <source>
        <dbReference type="ARBA" id="ARBA00022801"/>
    </source>
</evidence>
<evidence type="ECO:0000256" key="11">
    <source>
        <dbReference type="PIRSR" id="PIRSR601211-1"/>
    </source>
</evidence>
<feature type="active site" evidence="11">
    <location>
        <position position="121"/>
    </location>
</feature>
<dbReference type="GO" id="GO:0006633">
    <property type="term" value="P:fatty acid biosynthetic process"/>
    <property type="evidence" value="ECO:0007669"/>
    <property type="project" value="TreeGrafter"/>
</dbReference>
<sequence length="149" mass="16641">MFPARLLVLLGVCVSLLGATRIPTQPLHLMQFANMITCANRNTRSWISYTNYGCYCGSGGSGTPVDDLDRCCQVHDDCYGEAQKLPECNPYKNFYSYECAEGQLTCKDDNDECKALICKCDRLAAICFAKAPYNTKNFMMNDKTPCQVI</sequence>
<feature type="binding site" evidence="12">
    <location>
        <position position="59"/>
    </location>
    <ligand>
        <name>Ca(2+)</name>
        <dbReference type="ChEBI" id="CHEBI:29108"/>
    </ligand>
</feature>
<keyword evidence="8" id="KW-0442">Lipid degradation</keyword>
<evidence type="ECO:0000256" key="3">
    <source>
        <dbReference type="ARBA" id="ARBA00022525"/>
    </source>
</evidence>
<dbReference type="InterPro" id="IPR033113">
    <property type="entry name" value="PLA2_histidine"/>
</dbReference>
<dbReference type="GO" id="GO:0005543">
    <property type="term" value="F:phospholipid binding"/>
    <property type="evidence" value="ECO:0007669"/>
    <property type="project" value="TreeGrafter"/>
</dbReference>
<dbReference type="Pfam" id="PF00068">
    <property type="entry name" value="Phospholip_A2_1"/>
    <property type="match status" value="1"/>
</dbReference>
<keyword evidence="4" id="KW-0800">Toxin</keyword>
<feature type="binding site" evidence="12">
    <location>
        <position position="55"/>
    </location>
    <ligand>
        <name>Ca(2+)</name>
        <dbReference type="ChEBI" id="CHEBI:29108"/>
    </ligand>
</feature>
<feature type="chain" id="PRO_5001390209" evidence="14">
    <location>
        <begin position="20"/>
        <end position="149"/>
    </location>
</feature>
<dbReference type="GO" id="GO:0050482">
    <property type="term" value="P:arachidonate secretion"/>
    <property type="evidence" value="ECO:0007669"/>
    <property type="project" value="InterPro"/>
</dbReference>
<reference evidence="16" key="1">
    <citation type="journal article" date="2007" name="J. Proteome Res.">
        <title>Diversity of toxic components from the venom of the evolutionarily distinct black whip snake, Demansia vestigiata.</title>
        <authorList>
            <person name="St Pierre L."/>
            <person name="Birrell G.W."/>
            <person name="Earl S.T.H."/>
            <person name="Wallis T.P."/>
            <person name="Gorman J.J."/>
            <person name="de Jersey J."/>
            <person name="Masci P.P."/>
            <person name="Lavin M.F."/>
        </authorList>
    </citation>
    <scope>NUCLEOTIDE SEQUENCE</scope>
</reference>
<dbReference type="GO" id="GO:0005576">
    <property type="term" value="C:extracellular region"/>
    <property type="evidence" value="ECO:0007669"/>
    <property type="project" value="UniProtKB-SubCell"/>
</dbReference>
<evidence type="ECO:0000256" key="7">
    <source>
        <dbReference type="ARBA" id="ARBA00022837"/>
    </source>
</evidence>
<evidence type="ECO:0000256" key="9">
    <source>
        <dbReference type="ARBA" id="ARBA00023098"/>
    </source>
</evidence>
<dbReference type="SUPFAM" id="SSF48619">
    <property type="entry name" value="Phospholipase A2, PLA2"/>
    <property type="match status" value="1"/>
</dbReference>
<dbReference type="GO" id="GO:0047498">
    <property type="term" value="F:calcium-dependent phospholipase A2 activity"/>
    <property type="evidence" value="ECO:0007669"/>
    <property type="project" value="TreeGrafter"/>
</dbReference>
<dbReference type="Gene3D" id="1.20.90.10">
    <property type="entry name" value="Phospholipase A2 domain"/>
    <property type="match status" value="1"/>
</dbReference>
<dbReference type="GO" id="GO:0048146">
    <property type="term" value="P:positive regulation of fibroblast proliferation"/>
    <property type="evidence" value="ECO:0007669"/>
    <property type="project" value="TreeGrafter"/>
</dbReference>
<accession>A6MFM3</accession>
<evidence type="ECO:0000256" key="12">
    <source>
        <dbReference type="PIRSR" id="PIRSR601211-2"/>
    </source>
</evidence>
<keyword evidence="5 12" id="KW-0479">Metal-binding</keyword>
<keyword evidence="3 14" id="KW-0964">Secreted</keyword>
<dbReference type="PROSITE" id="PS00119">
    <property type="entry name" value="PA2_ASP"/>
    <property type="match status" value="1"/>
</dbReference>
<evidence type="ECO:0000256" key="1">
    <source>
        <dbReference type="ARBA" id="ARBA00004613"/>
    </source>
</evidence>
<dbReference type="PROSITE" id="PS00118">
    <property type="entry name" value="PA2_HIS"/>
    <property type="match status" value="1"/>
</dbReference>
<name>A6MFM3_DEMVE</name>
<feature type="disulfide bond" evidence="13">
    <location>
        <begin position="56"/>
        <end position="72"/>
    </location>
</feature>
<dbReference type="InterPro" id="IPR016090">
    <property type="entry name" value="PLA2-like_dom"/>
</dbReference>
<dbReference type="FunFam" id="1.20.90.10:FF:000007">
    <property type="entry name" value="Acidic phospholipase A2"/>
    <property type="match status" value="1"/>
</dbReference>
<dbReference type="GO" id="GO:0005509">
    <property type="term" value="F:calcium ion binding"/>
    <property type="evidence" value="ECO:0007669"/>
    <property type="project" value="InterPro"/>
</dbReference>
<dbReference type="EMBL" id="DQ917537">
    <property type="protein sequence ID" value="ABK63566.1"/>
    <property type="molecule type" value="mRNA"/>
</dbReference>
<feature type="active site" evidence="11">
    <location>
        <position position="75"/>
    </location>
</feature>
<dbReference type="GO" id="GO:0006644">
    <property type="term" value="P:phospholipid metabolic process"/>
    <property type="evidence" value="ECO:0007669"/>
    <property type="project" value="InterPro"/>
</dbReference>
<feature type="disulfide bond" evidence="13">
    <location>
        <begin position="106"/>
        <end position="118"/>
    </location>
</feature>
<dbReference type="CDD" id="cd00125">
    <property type="entry name" value="PLA2c"/>
    <property type="match status" value="1"/>
</dbReference>
<dbReference type="InterPro" id="IPR001211">
    <property type="entry name" value="PLA2"/>
</dbReference>
<feature type="signal peptide" evidence="14">
    <location>
        <begin position="1"/>
        <end position="19"/>
    </location>
</feature>
<keyword evidence="9" id="KW-0443">Lipid metabolism</keyword>
<keyword evidence="14" id="KW-0732">Signal</keyword>
<comment type="cofactor">
    <cofactor evidence="12">
        <name>Ca(2+)</name>
        <dbReference type="ChEBI" id="CHEBI:29108"/>
    </cofactor>
    <text evidence="12">Binds 1 Ca(2+) ion per subunit.</text>
</comment>
<keyword evidence="6" id="KW-0378">Hydrolase</keyword>
<evidence type="ECO:0000256" key="4">
    <source>
        <dbReference type="ARBA" id="ARBA00022656"/>
    </source>
</evidence>
<feature type="binding site" evidence="12">
    <location>
        <position position="57"/>
    </location>
    <ligand>
        <name>Ca(2+)</name>
        <dbReference type="ChEBI" id="CHEBI:29108"/>
    </ligand>
</feature>
<comment type="similarity">
    <text evidence="2">Belongs to the phospholipase A2 family. Group I subfamily. D49 sub-subfamily.</text>
</comment>
<feature type="binding site" evidence="12">
    <location>
        <position position="76"/>
    </location>
    <ligand>
        <name>Ca(2+)</name>
        <dbReference type="ChEBI" id="CHEBI:29108"/>
    </ligand>
</feature>
<evidence type="ECO:0000256" key="5">
    <source>
        <dbReference type="ARBA" id="ARBA00022723"/>
    </source>
</evidence>
<dbReference type="SMART" id="SM00085">
    <property type="entry name" value="PA2c"/>
    <property type="match status" value="1"/>
</dbReference>
<evidence type="ECO:0000256" key="8">
    <source>
        <dbReference type="ARBA" id="ARBA00022963"/>
    </source>
</evidence>
<keyword evidence="10 13" id="KW-1015">Disulfide bond</keyword>
<dbReference type="InterPro" id="IPR036444">
    <property type="entry name" value="PLipase_A2_dom_sf"/>
</dbReference>
<evidence type="ECO:0000256" key="2">
    <source>
        <dbReference type="ARBA" id="ARBA00007892"/>
    </source>
</evidence>
<evidence type="ECO:0000313" key="16">
    <source>
        <dbReference type="EMBL" id="ABK63566.1"/>
    </source>
</evidence>
<protein>
    <submittedName>
        <fullName evidence="16">PLA2-4</fullName>
    </submittedName>
</protein>
<organism evidence="16">
    <name type="scientific">Demansia vestigiata</name>
    <name type="common">Lesser black whip snake</name>
    <name type="synonym">Demansia atra</name>
    <dbReference type="NCBI Taxonomy" id="412038"/>
    <lineage>
        <taxon>Eukaryota</taxon>
        <taxon>Metazoa</taxon>
        <taxon>Chordata</taxon>
        <taxon>Craniata</taxon>
        <taxon>Vertebrata</taxon>
        <taxon>Euteleostomi</taxon>
        <taxon>Lepidosauria</taxon>
        <taxon>Squamata</taxon>
        <taxon>Bifurcata</taxon>
        <taxon>Unidentata</taxon>
        <taxon>Episquamata</taxon>
        <taxon>Toxicofera</taxon>
        <taxon>Serpentes</taxon>
        <taxon>Colubroidea</taxon>
        <taxon>Elapidae</taxon>
        <taxon>Notechinae</taxon>
        <taxon>Demansia</taxon>
    </lineage>
</organism>
<feature type="disulfide bond" evidence="13">
    <location>
        <begin position="88"/>
        <end position="113"/>
    </location>
</feature>